<organism evidence="2 3">
    <name type="scientific">Dactylonectria macrodidyma</name>
    <dbReference type="NCBI Taxonomy" id="307937"/>
    <lineage>
        <taxon>Eukaryota</taxon>
        <taxon>Fungi</taxon>
        <taxon>Dikarya</taxon>
        <taxon>Ascomycota</taxon>
        <taxon>Pezizomycotina</taxon>
        <taxon>Sordariomycetes</taxon>
        <taxon>Hypocreomycetidae</taxon>
        <taxon>Hypocreales</taxon>
        <taxon>Nectriaceae</taxon>
        <taxon>Dactylonectria</taxon>
    </lineage>
</organism>
<feature type="compositionally biased region" description="Basic and acidic residues" evidence="1">
    <location>
        <begin position="119"/>
        <end position="131"/>
    </location>
</feature>
<evidence type="ECO:0000313" key="3">
    <source>
        <dbReference type="Proteomes" id="UP000738349"/>
    </source>
</evidence>
<comment type="caution">
    <text evidence="2">The sequence shown here is derived from an EMBL/GenBank/DDBJ whole genome shotgun (WGS) entry which is preliminary data.</text>
</comment>
<evidence type="ECO:0000256" key="1">
    <source>
        <dbReference type="SAM" id="MobiDB-lite"/>
    </source>
</evidence>
<reference evidence="2" key="1">
    <citation type="journal article" date="2021" name="Nat. Commun.">
        <title>Genetic determinants of endophytism in the Arabidopsis root mycobiome.</title>
        <authorList>
            <person name="Mesny F."/>
            <person name="Miyauchi S."/>
            <person name="Thiergart T."/>
            <person name="Pickel B."/>
            <person name="Atanasova L."/>
            <person name="Karlsson M."/>
            <person name="Huettel B."/>
            <person name="Barry K.W."/>
            <person name="Haridas S."/>
            <person name="Chen C."/>
            <person name="Bauer D."/>
            <person name="Andreopoulos W."/>
            <person name="Pangilinan J."/>
            <person name="LaButti K."/>
            <person name="Riley R."/>
            <person name="Lipzen A."/>
            <person name="Clum A."/>
            <person name="Drula E."/>
            <person name="Henrissat B."/>
            <person name="Kohler A."/>
            <person name="Grigoriev I.V."/>
            <person name="Martin F.M."/>
            <person name="Hacquard S."/>
        </authorList>
    </citation>
    <scope>NUCLEOTIDE SEQUENCE</scope>
    <source>
        <strain evidence="2">MPI-CAGE-AT-0147</strain>
    </source>
</reference>
<dbReference type="Proteomes" id="UP000738349">
    <property type="component" value="Unassembled WGS sequence"/>
</dbReference>
<feature type="region of interest" description="Disordered" evidence="1">
    <location>
        <begin position="89"/>
        <end position="131"/>
    </location>
</feature>
<protein>
    <submittedName>
        <fullName evidence="2">Uncharacterized protein</fullName>
    </submittedName>
</protein>
<name>A0A9P9DEK0_9HYPO</name>
<dbReference type="OrthoDB" id="5100981at2759"/>
<accession>A0A9P9DEK0</accession>
<dbReference type="EMBL" id="JAGMUV010000028">
    <property type="protein sequence ID" value="KAH7117507.1"/>
    <property type="molecule type" value="Genomic_DNA"/>
</dbReference>
<proteinExistence type="predicted"/>
<feature type="compositionally biased region" description="Polar residues" evidence="1">
    <location>
        <begin position="95"/>
        <end position="113"/>
    </location>
</feature>
<dbReference type="AlphaFoldDB" id="A0A9P9DEK0"/>
<keyword evidence="3" id="KW-1185">Reference proteome</keyword>
<evidence type="ECO:0000313" key="2">
    <source>
        <dbReference type="EMBL" id="KAH7117507.1"/>
    </source>
</evidence>
<sequence>MPLAREATARFGFIDAREQDPAVLDRRRLEAKRALNYRRRRKAKQNINTADYQTESRCQVVELGAEAGQTEPSTGSAPDDIEEFGQYDIPADDISITSSRGMATSMRISTEPDTYSDEEPVHLHDAEEHGA</sequence>
<gene>
    <name evidence="2" type="ORF">EDB81DRAFT_818676</name>
</gene>